<comment type="caution">
    <text evidence="6">The sequence shown here is derived from an EMBL/GenBank/DDBJ whole genome shotgun (WGS) entry which is preliminary data.</text>
</comment>
<evidence type="ECO:0000259" key="5">
    <source>
        <dbReference type="Pfam" id="PF08245"/>
    </source>
</evidence>
<dbReference type="Pfam" id="PF08245">
    <property type="entry name" value="Mur_ligase_M"/>
    <property type="match status" value="1"/>
</dbReference>
<dbReference type="Proteomes" id="UP000631114">
    <property type="component" value="Unassembled WGS sequence"/>
</dbReference>
<feature type="domain" description="Mur ligase central" evidence="5">
    <location>
        <begin position="157"/>
        <end position="263"/>
    </location>
</feature>
<dbReference type="Gene3D" id="3.40.1190.10">
    <property type="entry name" value="Mur-like, catalytic domain"/>
    <property type="match status" value="1"/>
</dbReference>
<dbReference type="PANTHER" id="PTHR43692">
    <property type="entry name" value="UDP-N-ACETYLMURAMOYLALANINE--D-GLUTAMATE LIGASE"/>
    <property type="match status" value="1"/>
</dbReference>
<proteinExistence type="predicted"/>
<evidence type="ECO:0000256" key="2">
    <source>
        <dbReference type="ARBA" id="ARBA00022741"/>
    </source>
</evidence>
<keyword evidence="2" id="KW-0547">Nucleotide-binding</keyword>
<keyword evidence="3" id="KW-0067">ATP-binding</keyword>
<keyword evidence="4" id="KW-0812">Transmembrane</keyword>
<sequence length="285" mass="31529">MNLQPAQLHEAPALKSTSLSPAASHIVSRFGHRRVITCSSKQDLKGQTVVVVGLGVSGRSAAKLALTRGASVIAVDKNENLIPLEHDSTFEKHGYLKTILGHCEREVLENADRVVVSPGVPIQNYGLSLLLQSGQRVMSELDFAAEVLPKSMKILAVTGTNGKSTVTTFAGQRLKVFLFVAVPSFPLILLTITIMLMVYFQVAVVEVSSYQMEMPNKYFYPSVAVVLNLTPDHLERHETMMNYAAAKCRVFSHMNYSKLAILPIGMLDQVDYMHFILLLLRRNLF</sequence>
<dbReference type="InterPro" id="IPR005762">
    <property type="entry name" value="MurD"/>
</dbReference>
<dbReference type="InterPro" id="IPR036565">
    <property type="entry name" value="Mur-like_cat_sf"/>
</dbReference>
<name>A0A835LHQ9_9MAGN</name>
<accession>A0A835LHQ9</accession>
<feature type="transmembrane region" description="Helical" evidence="4">
    <location>
        <begin position="176"/>
        <end position="200"/>
    </location>
</feature>
<evidence type="ECO:0000256" key="4">
    <source>
        <dbReference type="SAM" id="Phobius"/>
    </source>
</evidence>
<dbReference type="AlphaFoldDB" id="A0A835LHQ9"/>
<evidence type="ECO:0000256" key="3">
    <source>
        <dbReference type="ARBA" id="ARBA00022840"/>
    </source>
</evidence>
<dbReference type="GO" id="GO:0008764">
    <property type="term" value="F:UDP-N-acetylmuramoylalanine-D-glutamate ligase activity"/>
    <property type="evidence" value="ECO:0007669"/>
    <property type="project" value="InterPro"/>
</dbReference>
<keyword evidence="4" id="KW-0472">Membrane</keyword>
<evidence type="ECO:0000256" key="1">
    <source>
        <dbReference type="ARBA" id="ARBA00022598"/>
    </source>
</evidence>
<feature type="transmembrane region" description="Helical" evidence="4">
    <location>
        <begin position="259"/>
        <end position="280"/>
    </location>
</feature>
<keyword evidence="1" id="KW-0436">Ligase</keyword>
<keyword evidence="7" id="KW-1185">Reference proteome</keyword>
<protein>
    <recommendedName>
        <fullName evidence="5">Mur ligase central domain-containing protein</fullName>
    </recommendedName>
</protein>
<dbReference type="SUPFAM" id="SSF53623">
    <property type="entry name" value="MurD-like peptide ligases, catalytic domain"/>
    <property type="match status" value="1"/>
</dbReference>
<evidence type="ECO:0000313" key="7">
    <source>
        <dbReference type="Proteomes" id="UP000631114"/>
    </source>
</evidence>
<dbReference type="PANTHER" id="PTHR43692:SF1">
    <property type="entry name" value="UDP-N-ACETYLMURAMOYLALANINE--D-GLUTAMATE LIGASE"/>
    <property type="match status" value="1"/>
</dbReference>
<dbReference type="OrthoDB" id="2017201at2759"/>
<dbReference type="InterPro" id="IPR013221">
    <property type="entry name" value="Mur_ligase_cen"/>
</dbReference>
<dbReference type="GO" id="GO:0005737">
    <property type="term" value="C:cytoplasm"/>
    <property type="evidence" value="ECO:0007669"/>
    <property type="project" value="InterPro"/>
</dbReference>
<gene>
    <name evidence="6" type="ORF">IFM89_006930</name>
</gene>
<dbReference type="Pfam" id="PF21799">
    <property type="entry name" value="MurD-like_N"/>
    <property type="match status" value="1"/>
</dbReference>
<reference evidence="6 7" key="1">
    <citation type="submission" date="2020-10" db="EMBL/GenBank/DDBJ databases">
        <title>The Coptis chinensis genome and diversification of protoberbering-type alkaloids.</title>
        <authorList>
            <person name="Wang B."/>
            <person name="Shu S."/>
            <person name="Song C."/>
            <person name="Liu Y."/>
        </authorList>
    </citation>
    <scope>NUCLEOTIDE SEQUENCE [LARGE SCALE GENOMIC DNA]</scope>
    <source>
        <strain evidence="6">HL-2020</strain>
        <tissue evidence="6">Leaf</tissue>
    </source>
</reference>
<dbReference type="GO" id="GO:0008360">
    <property type="term" value="P:regulation of cell shape"/>
    <property type="evidence" value="ECO:0007669"/>
    <property type="project" value="InterPro"/>
</dbReference>
<dbReference type="SUPFAM" id="SSF51984">
    <property type="entry name" value="MurCD N-terminal domain"/>
    <property type="match status" value="1"/>
</dbReference>
<dbReference type="GO" id="GO:0051301">
    <property type="term" value="P:cell division"/>
    <property type="evidence" value="ECO:0007669"/>
    <property type="project" value="InterPro"/>
</dbReference>
<keyword evidence="4" id="KW-1133">Transmembrane helix</keyword>
<dbReference type="Gene3D" id="3.40.50.720">
    <property type="entry name" value="NAD(P)-binding Rossmann-like Domain"/>
    <property type="match status" value="1"/>
</dbReference>
<dbReference type="GO" id="GO:0005524">
    <property type="term" value="F:ATP binding"/>
    <property type="evidence" value="ECO:0007669"/>
    <property type="project" value="UniProtKB-KW"/>
</dbReference>
<evidence type="ECO:0000313" key="6">
    <source>
        <dbReference type="EMBL" id="KAF9596003.1"/>
    </source>
</evidence>
<organism evidence="6 7">
    <name type="scientific">Coptis chinensis</name>
    <dbReference type="NCBI Taxonomy" id="261450"/>
    <lineage>
        <taxon>Eukaryota</taxon>
        <taxon>Viridiplantae</taxon>
        <taxon>Streptophyta</taxon>
        <taxon>Embryophyta</taxon>
        <taxon>Tracheophyta</taxon>
        <taxon>Spermatophyta</taxon>
        <taxon>Magnoliopsida</taxon>
        <taxon>Ranunculales</taxon>
        <taxon>Ranunculaceae</taxon>
        <taxon>Coptidoideae</taxon>
        <taxon>Coptis</taxon>
    </lineage>
</organism>
<dbReference type="EMBL" id="JADFTS010000007">
    <property type="protein sequence ID" value="KAF9596003.1"/>
    <property type="molecule type" value="Genomic_DNA"/>
</dbReference>